<reference evidence="1" key="1">
    <citation type="submission" date="2014-09" db="EMBL/GenBank/DDBJ databases">
        <authorList>
            <person name="Magalhaes I.L.F."/>
            <person name="Oliveira U."/>
            <person name="Santos F.R."/>
            <person name="Vidigal T.H.D.A."/>
            <person name="Brescovit A.D."/>
            <person name="Santos A.J."/>
        </authorList>
    </citation>
    <scope>NUCLEOTIDE SEQUENCE</scope>
    <source>
        <tissue evidence="1">Shoot tissue taken approximately 20 cm above the soil surface</tissue>
    </source>
</reference>
<dbReference type="AlphaFoldDB" id="A0A0A9AVB7"/>
<organism evidence="1">
    <name type="scientific">Arundo donax</name>
    <name type="common">Giant reed</name>
    <name type="synonym">Donax arundinaceus</name>
    <dbReference type="NCBI Taxonomy" id="35708"/>
    <lineage>
        <taxon>Eukaryota</taxon>
        <taxon>Viridiplantae</taxon>
        <taxon>Streptophyta</taxon>
        <taxon>Embryophyta</taxon>
        <taxon>Tracheophyta</taxon>
        <taxon>Spermatophyta</taxon>
        <taxon>Magnoliopsida</taxon>
        <taxon>Liliopsida</taxon>
        <taxon>Poales</taxon>
        <taxon>Poaceae</taxon>
        <taxon>PACMAD clade</taxon>
        <taxon>Arundinoideae</taxon>
        <taxon>Arundineae</taxon>
        <taxon>Arundo</taxon>
    </lineage>
</organism>
<proteinExistence type="predicted"/>
<evidence type="ECO:0000313" key="1">
    <source>
        <dbReference type="EMBL" id="JAD53823.1"/>
    </source>
</evidence>
<reference evidence="1" key="2">
    <citation type="journal article" date="2015" name="Data Brief">
        <title>Shoot transcriptome of the giant reed, Arundo donax.</title>
        <authorList>
            <person name="Barrero R.A."/>
            <person name="Guerrero F.D."/>
            <person name="Moolhuijzen P."/>
            <person name="Goolsby J.A."/>
            <person name="Tidwell J."/>
            <person name="Bellgard S.E."/>
            <person name="Bellgard M.I."/>
        </authorList>
    </citation>
    <scope>NUCLEOTIDE SEQUENCE</scope>
    <source>
        <tissue evidence="1">Shoot tissue taken approximately 20 cm above the soil surface</tissue>
    </source>
</reference>
<accession>A0A0A9AVB7</accession>
<name>A0A0A9AVB7_ARUDO</name>
<dbReference type="EMBL" id="GBRH01244072">
    <property type="protein sequence ID" value="JAD53823.1"/>
    <property type="molecule type" value="Transcribed_RNA"/>
</dbReference>
<protein>
    <submittedName>
        <fullName evidence="1">Uncharacterized protein</fullName>
    </submittedName>
</protein>
<sequence>MITGSKEHQRTGRGRTLIAARSWLRTMMMDRIPKQWLEEHQQGTLIAASATARSVAMDEDDDEGQNSQKWLRRAFQDE</sequence>